<dbReference type="PANTHER" id="PTHR43592:SF15">
    <property type="entry name" value="CAAX AMINO TERMINAL PROTEASE FAMILY PROTEIN"/>
    <property type="match status" value="1"/>
</dbReference>
<evidence type="ECO:0000259" key="2">
    <source>
        <dbReference type="Pfam" id="PF02517"/>
    </source>
</evidence>
<keyword evidence="3" id="KW-0378">Hydrolase</keyword>
<keyword evidence="1" id="KW-0812">Transmembrane</keyword>
<keyword evidence="1" id="KW-1133">Transmembrane helix</keyword>
<dbReference type="AlphaFoldDB" id="A0A285HNR1"/>
<keyword evidence="3" id="KW-0645">Protease</keyword>
<evidence type="ECO:0000313" key="3">
    <source>
        <dbReference type="EMBL" id="SNY36321.1"/>
    </source>
</evidence>
<proteinExistence type="predicted"/>
<dbReference type="InterPro" id="IPR003675">
    <property type="entry name" value="Rce1/LyrA-like_dom"/>
</dbReference>
<feature type="domain" description="CAAX prenyl protease 2/Lysostaphin resistance protein A-like" evidence="2">
    <location>
        <begin position="186"/>
        <end position="273"/>
    </location>
</feature>
<gene>
    <name evidence="3" type="ORF">SAMN06265827_12076</name>
</gene>
<feature type="transmembrane region" description="Helical" evidence="1">
    <location>
        <begin position="89"/>
        <end position="108"/>
    </location>
</feature>
<dbReference type="EMBL" id="OBDZ01000020">
    <property type="protein sequence ID" value="SNY36321.1"/>
    <property type="molecule type" value="Genomic_DNA"/>
</dbReference>
<keyword evidence="1" id="KW-0472">Membrane</keyword>
<sequence length="274" mass="32182">MNFDIKNKFLILNILFLCLILFIFISELPVMSSGFLLRAISYLIVFVVIQFKMTGWRYTSLVTLILIYNFGYFFICPIIYRFINTTNMYVMSDFINKFTLVVILYFILKKNNQNIYEAIKISNIKNFNFMKALKIGLLFWIIMTFINAIIYFSGIRNLFSILENYLSGLSPMIEISPLKESVSSWAIFIYTIIGVLLAPIFEEVFFRGFLFNFLEEELGFRRSALLSSIFFATLHPVKFIPHIFFSGLGLAWIYKREKNLLYPIMAHSIYNFIG</sequence>
<dbReference type="RefSeq" id="WP_097018619.1">
    <property type="nucleotide sequence ID" value="NZ_OBDZ01000020.1"/>
</dbReference>
<feature type="transmembrane region" description="Helical" evidence="1">
    <location>
        <begin position="137"/>
        <end position="162"/>
    </location>
</feature>
<feature type="transmembrane region" description="Helical" evidence="1">
    <location>
        <begin position="31"/>
        <end position="49"/>
    </location>
</feature>
<feature type="transmembrane region" description="Helical" evidence="1">
    <location>
        <begin position="182"/>
        <end position="201"/>
    </location>
</feature>
<evidence type="ECO:0000313" key="4">
    <source>
        <dbReference type="Proteomes" id="UP000219573"/>
    </source>
</evidence>
<dbReference type="GO" id="GO:0006508">
    <property type="term" value="P:proteolysis"/>
    <property type="evidence" value="ECO:0007669"/>
    <property type="project" value="UniProtKB-KW"/>
</dbReference>
<protein>
    <submittedName>
        <fullName evidence="3">CAAX protease self-immunity</fullName>
    </submittedName>
</protein>
<keyword evidence="4" id="KW-1185">Reference proteome</keyword>
<dbReference type="GO" id="GO:0080120">
    <property type="term" value="P:CAAX-box protein maturation"/>
    <property type="evidence" value="ECO:0007669"/>
    <property type="project" value="UniProtKB-ARBA"/>
</dbReference>
<dbReference type="GO" id="GO:0004175">
    <property type="term" value="F:endopeptidase activity"/>
    <property type="evidence" value="ECO:0007669"/>
    <property type="project" value="UniProtKB-ARBA"/>
</dbReference>
<evidence type="ECO:0000256" key="1">
    <source>
        <dbReference type="SAM" id="Phobius"/>
    </source>
</evidence>
<accession>A0A285HNR1</accession>
<reference evidence="4" key="1">
    <citation type="submission" date="2017-09" db="EMBL/GenBank/DDBJ databases">
        <authorList>
            <person name="Varghese N."/>
            <person name="Submissions S."/>
        </authorList>
    </citation>
    <scope>NUCLEOTIDE SEQUENCE [LARGE SCALE GENOMIC DNA]</scope>
    <source>
        <strain evidence="4">MSL47</strain>
    </source>
</reference>
<organism evidence="3 4">
    <name type="scientific">Orenia metallireducens</name>
    <dbReference type="NCBI Taxonomy" id="1413210"/>
    <lineage>
        <taxon>Bacteria</taxon>
        <taxon>Bacillati</taxon>
        <taxon>Bacillota</taxon>
        <taxon>Clostridia</taxon>
        <taxon>Halanaerobiales</taxon>
        <taxon>Halobacteroidaceae</taxon>
        <taxon>Orenia</taxon>
    </lineage>
</organism>
<dbReference type="Pfam" id="PF02517">
    <property type="entry name" value="Rce1-like"/>
    <property type="match status" value="1"/>
</dbReference>
<dbReference type="Proteomes" id="UP000219573">
    <property type="component" value="Unassembled WGS sequence"/>
</dbReference>
<name>A0A285HNR1_9FIRM</name>
<feature type="transmembrane region" description="Helical" evidence="1">
    <location>
        <begin position="229"/>
        <end position="254"/>
    </location>
</feature>
<dbReference type="OrthoDB" id="2194912at2"/>
<dbReference type="PANTHER" id="PTHR43592">
    <property type="entry name" value="CAAX AMINO TERMINAL PROTEASE"/>
    <property type="match status" value="1"/>
</dbReference>
<feature type="transmembrane region" description="Helical" evidence="1">
    <location>
        <begin position="9"/>
        <end position="25"/>
    </location>
</feature>
<feature type="transmembrane region" description="Helical" evidence="1">
    <location>
        <begin position="61"/>
        <end position="83"/>
    </location>
</feature>